<comment type="caution">
    <text evidence="2">The sequence shown here is derived from an EMBL/GenBank/DDBJ whole genome shotgun (WGS) entry which is preliminary data.</text>
</comment>
<keyword evidence="1" id="KW-0812">Transmembrane</keyword>
<keyword evidence="1" id="KW-0472">Membrane</keyword>
<evidence type="ECO:0000313" key="3">
    <source>
        <dbReference type="Proteomes" id="UP001209540"/>
    </source>
</evidence>
<dbReference type="AlphaFoldDB" id="A0AAD5K8J2"/>
<feature type="transmembrane region" description="Helical" evidence="1">
    <location>
        <begin position="44"/>
        <end position="62"/>
    </location>
</feature>
<evidence type="ECO:0000256" key="1">
    <source>
        <dbReference type="SAM" id="Phobius"/>
    </source>
</evidence>
<feature type="transmembrane region" description="Helical" evidence="1">
    <location>
        <begin position="74"/>
        <end position="100"/>
    </location>
</feature>
<evidence type="ECO:0000313" key="2">
    <source>
        <dbReference type="EMBL" id="KAI9274559.1"/>
    </source>
</evidence>
<name>A0AAD5K8J2_9FUNG</name>
<reference evidence="2" key="2">
    <citation type="submission" date="2023-02" db="EMBL/GenBank/DDBJ databases">
        <authorList>
            <consortium name="DOE Joint Genome Institute"/>
            <person name="Mondo S.J."/>
            <person name="Chang Y."/>
            <person name="Wang Y."/>
            <person name="Ahrendt S."/>
            <person name="Andreopoulos W."/>
            <person name="Barry K."/>
            <person name="Beard J."/>
            <person name="Benny G.L."/>
            <person name="Blankenship S."/>
            <person name="Bonito G."/>
            <person name="Cuomo C."/>
            <person name="Desiro A."/>
            <person name="Gervers K.A."/>
            <person name="Hundley H."/>
            <person name="Kuo A."/>
            <person name="LaButti K."/>
            <person name="Lang B.F."/>
            <person name="Lipzen A."/>
            <person name="O'Donnell K."/>
            <person name="Pangilinan J."/>
            <person name="Reynolds N."/>
            <person name="Sandor L."/>
            <person name="Smith M.W."/>
            <person name="Tsang A."/>
            <person name="Grigoriev I.V."/>
            <person name="Stajich J.E."/>
            <person name="Spatafora J.W."/>
        </authorList>
    </citation>
    <scope>NUCLEOTIDE SEQUENCE</scope>
    <source>
        <strain evidence="2">RSA 2281</strain>
    </source>
</reference>
<gene>
    <name evidence="2" type="ORF">BDA99DRAFT_497906</name>
</gene>
<keyword evidence="3" id="KW-1185">Reference proteome</keyword>
<keyword evidence="1" id="KW-1133">Transmembrane helix</keyword>
<dbReference type="Proteomes" id="UP001209540">
    <property type="component" value="Unassembled WGS sequence"/>
</dbReference>
<dbReference type="EMBL" id="JAIXMP010000004">
    <property type="protein sequence ID" value="KAI9274559.1"/>
    <property type="molecule type" value="Genomic_DNA"/>
</dbReference>
<sequence length="108" mass="12158">MVLRFWPLCSSSPCHSSSGPVDEASIINALVPARTFHRLSIVPSIYLCTHGTFFVVVTPIYFDYPCCGNPLVLFSSTLGMIIHFILFFFCLPCFFLRLAFSCVKSFTF</sequence>
<proteinExistence type="predicted"/>
<accession>A0AAD5K8J2</accession>
<protein>
    <submittedName>
        <fullName evidence="2">Uncharacterized protein</fullName>
    </submittedName>
</protein>
<organism evidence="2 3">
    <name type="scientific">Phascolomyces articulosus</name>
    <dbReference type="NCBI Taxonomy" id="60185"/>
    <lineage>
        <taxon>Eukaryota</taxon>
        <taxon>Fungi</taxon>
        <taxon>Fungi incertae sedis</taxon>
        <taxon>Mucoromycota</taxon>
        <taxon>Mucoromycotina</taxon>
        <taxon>Mucoromycetes</taxon>
        <taxon>Mucorales</taxon>
        <taxon>Lichtheimiaceae</taxon>
        <taxon>Phascolomyces</taxon>
    </lineage>
</organism>
<reference evidence="2" key="1">
    <citation type="journal article" date="2022" name="IScience">
        <title>Evolution of zygomycete secretomes and the origins of terrestrial fungal ecologies.</title>
        <authorList>
            <person name="Chang Y."/>
            <person name="Wang Y."/>
            <person name="Mondo S."/>
            <person name="Ahrendt S."/>
            <person name="Andreopoulos W."/>
            <person name="Barry K."/>
            <person name="Beard J."/>
            <person name="Benny G.L."/>
            <person name="Blankenship S."/>
            <person name="Bonito G."/>
            <person name="Cuomo C."/>
            <person name="Desiro A."/>
            <person name="Gervers K.A."/>
            <person name="Hundley H."/>
            <person name="Kuo A."/>
            <person name="LaButti K."/>
            <person name="Lang B.F."/>
            <person name="Lipzen A."/>
            <person name="O'Donnell K."/>
            <person name="Pangilinan J."/>
            <person name="Reynolds N."/>
            <person name="Sandor L."/>
            <person name="Smith M.E."/>
            <person name="Tsang A."/>
            <person name="Grigoriev I.V."/>
            <person name="Stajich J.E."/>
            <person name="Spatafora J.W."/>
        </authorList>
    </citation>
    <scope>NUCLEOTIDE SEQUENCE</scope>
    <source>
        <strain evidence="2">RSA 2281</strain>
    </source>
</reference>